<dbReference type="InterPro" id="IPR032710">
    <property type="entry name" value="NTF2-like_dom_sf"/>
</dbReference>
<dbReference type="eggNOG" id="ENOG503311G">
    <property type="taxonomic scope" value="Bacteria"/>
</dbReference>
<name>E6TX85_EVAC2</name>
<feature type="signal peptide" evidence="2">
    <location>
        <begin position="1"/>
        <end position="20"/>
    </location>
</feature>
<reference evidence="3 4" key="1">
    <citation type="submission" date="2010-12" db="EMBL/GenBank/DDBJ databases">
        <title>Complete sequence of Bacillus cellulosilyticus DSM 2522.</title>
        <authorList>
            <consortium name="US DOE Joint Genome Institute"/>
            <person name="Lucas S."/>
            <person name="Copeland A."/>
            <person name="Lapidus A."/>
            <person name="Cheng J.-F."/>
            <person name="Bruce D."/>
            <person name="Goodwin L."/>
            <person name="Pitluck S."/>
            <person name="Chertkov O."/>
            <person name="Detter J.C."/>
            <person name="Han C."/>
            <person name="Tapia R."/>
            <person name="Land M."/>
            <person name="Hauser L."/>
            <person name="Jeffries C."/>
            <person name="Kyrpides N."/>
            <person name="Ivanova N."/>
            <person name="Mikhailova N."/>
            <person name="Brumm P."/>
            <person name="Mead D."/>
            <person name="Woyke T."/>
        </authorList>
    </citation>
    <scope>NUCLEOTIDE SEQUENCE [LARGE SCALE GENOMIC DNA]</scope>
    <source>
        <strain evidence="4">ATCC 21833 / DSM 2522 / FERM P-1141 / JCM 9156 / N-4</strain>
    </source>
</reference>
<feature type="chain" id="PRO_5038441205" description="DUF4878 domain-containing protein" evidence="2">
    <location>
        <begin position="21"/>
        <end position="353"/>
    </location>
</feature>
<dbReference type="Proteomes" id="UP000001401">
    <property type="component" value="Chromosome"/>
</dbReference>
<sequence length="353" mass="40010" precursor="true">MKKMILVVSIIALFFLAACSPEEEAVAVEPDEVEETEEIEEQEEELTEEERILEVIRLNIEAANKKDVDLYLSTIHPELEGFDTQEEELTQFFQENDIKYTAEEVEVIEIGEDEAKVEIVQLNEFALEADTRAVAIYTMRKYEGEWKIAETEVVDVTYVNEALADGHDFGGGLILTHHEYIYDDFNEYVIGSVVNESNNSYSLVQVDITLTDEDGNVVGSTFDMITDFAAGQTWNFEALVFDENVAYYEIIDIYGLDYDDANYGDVSEGLTLVDHDSRSDEWSSYVVGSILNESNETFDYVQVSVNLFDVNGNLVGSTLDNVNNLRSGETWNFEAIILNSNVDSYEIVDIFGW</sequence>
<dbReference type="KEGG" id="bco:Bcell_4050"/>
<dbReference type="OrthoDB" id="6691119at2"/>
<dbReference type="AlphaFoldDB" id="E6TX85"/>
<dbReference type="RefSeq" id="WP_013490606.1">
    <property type="nucleotide sequence ID" value="NC_014829.1"/>
</dbReference>
<dbReference type="InterPro" id="IPR047676">
    <property type="entry name" value="FxLYD_dom"/>
</dbReference>
<accession>E6TX85</accession>
<evidence type="ECO:0008006" key="5">
    <source>
        <dbReference type="Google" id="ProtNLM"/>
    </source>
</evidence>
<dbReference type="NCBIfam" id="NF038353">
    <property type="entry name" value="FxLYD_dom"/>
    <property type="match status" value="2"/>
</dbReference>
<keyword evidence="4" id="KW-1185">Reference proteome</keyword>
<evidence type="ECO:0000313" key="4">
    <source>
        <dbReference type="Proteomes" id="UP000001401"/>
    </source>
</evidence>
<evidence type="ECO:0000256" key="1">
    <source>
        <dbReference type="SAM" id="Coils"/>
    </source>
</evidence>
<evidence type="ECO:0000313" key="3">
    <source>
        <dbReference type="EMBL" id="ADU32280.1"/>
    </source>
</evidence>
<keyword evidence="2" id="KW-0732">Signal</keyword>
<feature type="coiled-coil region" evidence="1">
    <location>
        <begin position="32"/>
        <end position="66"/>
    </location>
</feature>
<dbReference type="SUPFAM" id="SSF54427">
    <property type="entry name" value="NTF2-like"/>
    <property type="match status" value="1"/>
</dbReference>
<protein>
    <recommendedName>
        <fullName evidence="5">DUF4878 domain-containing protein</fullName>
    </recommendedName>
</protein>
<evidence type="ECO:0000256" key="2">
    <source>
        <dbReference type="SAM" id="SignalP"/>
    </source>
</evidence>
<dbReference type="EMBL" id="CP002394">
    <property type="protein sequence ID" value="ADU32280.1"/>
    <property type="molecule type" value="Genomic_DNA"/>
</dbReference>
<gene>
    <name evidence="3" type="ordered locus">Bcell_4050</name>
</gene>
<keyword evidence="1" id="KW-0175">Coiled coil</keyword>
<dbReference type="PROSITE" id="PS51257">
    <property type="entry name" value="PROKAR_LIPOPROTEIN"/>
    <property type="match status" value="1"/>
</dbReference>
<proteinExistence type="predicted"/>
<organism evidence="3 4">
    <name type="scientific">Evansella cellulosilytica (strain ATCC 21833 / DSM 2522 / FERM P-1141 / JCM 9156 / N-4)</name>
    <name type="common">Bacillus cellulosilyticus</name>
    <dbReference type="NCBI Taxonomy" id="649639"/>
    <lineage>
        <taxon>Bacteria</taxon>
        <taxon>Bacillati</taxon>
        <taxon>Bacillota</taxon>
        <taxon>Bacilli</taxon>
        <taxon>Bacillales</taxon>
        <taxon>Bacillaceae</taxon>
        <taxon>Evansella</taxon>
    </lineage>
</organism>
<dbReference type="HOGENOM" id="CLU_784474_0_0_9"/>